<gene>
    <name evidence="2" type="ORF">A3D26_03190</name>
</gene>
<protein>
    <submittedName>
        <fullName evidence="2">Uncharacterized protein</fullName>
    </submittedName>
</protein>
<keyword evidence="1" id="KW-1133">Transmembrane helix</keyword>
<feature type="transmembrane region" description="Helical" evidence="1">
    <location>
        <begin position="100"/>
        <end position="120"/>
    </location>
</feature>
<reference evidence="2 3" key="1">
    <citation type="journal article" date="2016" name="Nat. Commun.">
        <title>Thousands of microbial genomes shed light on interconnected biogeochemical processes in an aquifer system.</title>
        <authorList>
            <person name="Anantharaman K."/>
            <person name="Brown C.T."/>
            <person name="Hug L.A."/>
            <person name="Sharon I."/>
            <person name="Castelle C.J."/>
            <person name="Probst A.J."/>
            <person name="Thomas B.C."/>
            <person name="Singh A."/>
            <person name="Wilkins M.J."/>
            <person name="Karaoz U."/>
            <person name="Brodie E.L."/>
            <person name="Williams K.H."/>
            <person name="Hubbard S.S."/>
            <person name="Banfield J.F."/>
        </authorList>
    </citation>
    <scope>NUCLEOTIDE SEQUENCE [LARGE SCALE GENOMIC DNA]</scope>
</reference>
<feature type="transmembrane region" description="Helical" evidence="1">
    <location>
        <begin position="77"/>
        <end position="94"/>
    </location>
</feature>
<feature type="transmembrane region" description="Helical" evidence="1">
    <location>
        <begin position="27"/>
        <end position="45"/>
    </location>
</feature>
<dbReference type="STRING" id="1797516.A3D26_03190"/>
<comment type="caution">
    <text evidence="2">The sequence shown here is derived from an EMBL/GenBank/DDBJ whole genome shotgun (WGS) entry which is preliminary data.</text>
</comment>
<name>A0A1G1V7T0_9BACT</name>
<dbReference type="Proteomes" id="UP000178319">
    <property type="component" value="Unassembled WGS sequence"/>
</dbReference>
<evidence type="ECO:0000313" key="2">
    <source>
        <dbReference type="EMBL" id="OGY11528.1"/>
    </source>
</evidence>
<accession>A0A1G1V7T0</accession>
<evidence type="ECO:0000313" key="3">
    <source>
        <dbReference type="Proteomes" id="UP000178319"/>
    </source>
</evidence>
<organism evidence="2 3">
    <name type="scientific">Candidatus Blackburnbacteria bacterium RIFCSPHIGHO2_02_FULL_44_20</name>
    <dbReference type="NCBI Taxonomy" id="1797516"/>
    <lineage>
        <taxon>Bacteria</taxon>
        <taxon>Candidatus Blackburniibacteriota</taxon>
    </lineage>
</organism>
<proteinExistence type="predicted"/>
<dbReference type="EMBL" id="MHBZ01000015">
    <property type="protein sequence ID" value="OGY11528.1"/>
    <property type="molecule type" value="Genomic_DNA"/>
</dbReference>
<evidence type="ECO:0000256" key="1">
    <source>
        <dbReference type="SAM" id="Phobius"/>
    </source>
</evidence>
<sequence>MKFKSHKIPSTKQMQKSIDDWIFQRRYRLLIFVCVILFGFAANYIPYISLLLSKPYLSILILVCLAPFILKVEAKILFTLAIGGFLLVFLFWFLGQTEEAEVLIEYIFILLLAGTIRSFVASG</sequence>
<keyword evidence="1" id="KW-0812">Transmembrane</keyword>
<dbReference type="AlphaFoldDB" id="A0A1G1V7T0"/>
<keyword evidence="1" id="KW-0472">Membrane</keyword>